<gene>
    <name evidence="8" type="ORF">SNEC2469_LOCUS10490</name>
</gene>
<dbReference type="SMART" id="SM00490">
    <property type="entry name" value="HELICc"/>
    <property type="match status" value="1"/>
</dbReference>
<sequence>QVPHPLAVHGFRCASSRAMLPISRCAREGFRWKQRWSRIHDKSSWQTLRCGTVGRHCAAAAVCTSANAQSSLGTIIKWPKREIRGLLQQLKSSEPILEKYLEYAGDPWMTDYAELRPLMEVQFDEISHESVDRLEAWRESGQLAQVKYTVQQLKRGRFFALVTCDVHQCGFVAGAGLAVGSEDAKQLAAQQALDRLFFPERPVEEIRRCANAMRNNEAHSGARLPAIQAAETLVSLEGKLEDVFISAFQPCGKAWQAAIACKCFETHVVGPAADYDRDVAVALAAETFMSRLRWYIRVPAGDPHEPELWSQTWAQRQASMGQPWSGRTSVLKHEVLRLSPLGGHMGGEDEVRRVLPTEANWKLWQTSLKSIQDRRRTRWAAEQLYEGAEIPSADAATYRHFGRIPDADDPRRVDVRGKLPIEQIRESLGEVLNSSQVLVVSGGTGSGKTTQLPQFLLDDWNAEHAPRIVVTQPRRIAAISVAERVAWERGQPVGQSIGYAVHGNAVRPSARGSIEFLTVGTLLRRAVDDSCLRNCDVVIVDEVHERDMLTDFLLVLLREVLPSRPDLKLVLMSATLDVQSFTSYFDSCPVLEVQSETLFPVEEVHLEEDFFSEFTYTNALLTAEDRAREAAEQTETQDGDDADRESPAQRLWGGYDGGEIDKLLHVMESSICAVVREMSSRSSQEVKGSVLCFLPGWSEIRQLQERLSEGEEAKQIWAVPLHSTLPKERQQQVFQRPPKSKVKVILATNIAESSVTINDVEVVIDSGLQRELAYDAKRRMSALDTVWVSQSGAVQRRGRAGRVRSGRVLRLYSRQQFSALPPQPSPEMQRCDLAQSCLQAIALGRDPRKFLASALDQPNVAAVDSAMEQLVAIRAISNSDPEDCPTMLAIGEVLARLPLEPLLGRAAMLGCVLGIPQPAAALLVAAGGRAPFVGSRQEVS</sequence>
<keyword evidence="3" id="KW-0347">Helicase</keyword>
<keyword evidence="2" id="KW-0378">Hydrolase</keyword>
<feature type="non-terminal residue" evidence="8">
    <location>
        <position position="1"/>
    </location>
</feature>
<evidence type="ECO:0000256" key="4">
    <source>
        <dbReference type="ARBA" id="ARBA00022840"/>
    </source>
</evidence>
<dbReference type="PROSITE" id="PS51192">
    <property type="entry name" value="HELICASE_ATP_BIND_1"/>
    <property type="match status" value="1"/>
</dbReference>
<accession>A0A812QHC6</accession>
<keyword evidence="9" id="KW-1185">Reference proteome</keyword>
<dbReference type="GO" id="GO:0004386">
    <property type="term" value="F:helicase activity"/>
    <property type="evidence" value="ECO:0007669"/>
    <property type="project" value="UniProtKB-KW"/>
</dbReference>
<dbReference type="PROSITE" id="PS51194">
    <property type="entry name" value="HELICASE_CTER"/>
    <property type="match status" value="1"/>
</dbReference>
<dbReference type="SUPFAM" id="SSF52540">
    <property type="entry name" value="P-loop containing nucleoside triphosphate hydrolases"/>
    <property type="match status" value="1"/>
</dbReference>
<dbReference type="AlphaFoldDB" id="A0A812QHC6"/>
<dbReference type="CDD" id="cd17917">
    <property type="entry name" value="DEXHc_RHA-like"/>
    <property type="match status" value="1"/>
</dbReference>
<protein>
    <recommendedName>
        <fullName evidence="10">ATP-dependent RNA helicase DHX36</fullName>
    </recommendedName>
</protein>
<keyword evidence="1" id="KW-0547">Nucleotide-binding</keyword>
<dbReference type="InterPro" id="IPR001650">
    <property type="entry name" value="Helicase_C-like"/>
</dbReference>
<dbReference type="OrthoDB" id="434068at2759"/>
<evidence type="ECO:0000256" key="3">
    <source>
        <dbReference type="ARBA" id="ARBA00022806"/>
    </source>
</evidence>
<dbReference type="PANTHER" id="PTHR18934:SF99">
    <property type="entry name" value="ATP-DEPENDENT RNA HELICASE DHX37-RELATED"/>
    <property type="match status" value="1"/>
</dbReference>
<dbReference type="Pfam" id="PF00271">
    <property type="entry name" value="Helicase_C"/>
    <property type="match status" value="1"/>
</dbReference>
<evidence type="ECO:0000313" key="9">
    <source>
        <dbReference type="Proteomes" id="UP000601435"/>
    </source>
</evidence>
<evidence type="ECO:0000256" key="5">
    <source>
        <dbReference type="SAM" id="MobiDB-lite"/>
    </source>
</evidence>
<dbReference type="Proteomes" id="UP000601435">
    <property type="component" value="Unassembled WGS sequence"/>
</dbReference>
<evidence type="ECO:0000256" key="2">
    <source>
        <dbReference type="ARBA" id="ARBA00022801"/>
    </source>
</evidence>
<dbReference type="InterPro" id="IPR027417">
    <property type="entry name" value="P-loop_NTPase"/>
</dbReference>
<feature type="region of interest" description="Disordered" evidence="5">
    <location>
        <begin position="627"/>
        <end position="653"/>
    </location>
</feature>
<dbReference type="Pfam" id="PF00270">
    <property type="entry name" value="DEAD"/>
    <property type="match status" value="1"/>
</dbReference>
<dbReference type="GO" id="GO:0016787">
    <property type="term" value="F:hydrolase activity"/>
    <property type="evidence" value="ECO:0007669"/>
    <property type="project" value="UniProtKB-KW"/>
</dbReference>
<dbReference type="EMBL" id="CAJNJA010016727">
    <property type="protein sequence ID" value="CAE7386826.1"/>
    <property type="molecule type" value="Genomic_DNA"/>
</dbReference>
<keyword evidence="4" id="KW-0067">ATP-binding</keyword>
<reference evidence="8" key="1">
    <citation type="submission" date="2021-02" db="EMBL/GenBank/DDBJ databases">
        <authorList>
            <person name="Dougan E. K."/>
            <person name="Rhodes N."/>
            <person name="Thang M."/>
            <person name="Chan C."/>
        </authorList>
    </citation>
    <scope>NUCLEOTIDE SEQUENCE</scope>
</reference>
<dbReference type="PANTHER" id="PTHR18934">
    <property type="entry name" value="ATP-DEPENDENT RNA HELICASE"/>
    <property type="match status" value="1"/>
</dbReference>
<comment type="caution">
    <text evidence="8">The sequence shown here is derived from an EMBL/GenBank/DDBJ whole genome shotgun (WGS) entry which is preliminary data.</text>
</comment>
<evidence type="ECO:0000259" key="7">
    <source>
        <dbReference type="PROSITE" id="PS51194"/>
    </source>
</evidence>
<organism evidence="8 9">
    <name type="scientific">Symbiodinium necroappetens</name>
    <dbReference type="NCBI Taxonomy" id="1628268"/>
    <lineage>
        <taxon>Eukaryota</taxon>
        <taxon>Sar</taxon>
        <taxon>Alveolata</taxon>
        <taxon>Dinophyceae</taxon>
        <taxon>Suessiales</taxon>
        <taxon>Symbiodiniaceae</taxon>
        <taxon>Symbiodinium</taxon>
    </lineage>
</organism>
<proteinExistence type="predicted"/>
<dbReference type="InterPro" id="IPR014001">
    <property type="entry name" value="Helicase_ATP-bd"/>
</dbReference>
<evidence type="ECO:0000256" key="1">
    <source>
        <dbReference type="ARBA" id="ARBA00022741"/>
    </source>
</evidence>
<dbReference type="GO" id="GO:0005524">
    <property type="term" value="F:ATP binding"/>
    <property type="evidence" value="ECO:0007669"/>
    <property type="project" value="UniProtKB-KW"/>
</dbReference>
<name>A0A812QHC6_9DINO</name>
<dbReference type="CDD" id="cd18791">
    <property type="entry name" value="SF2_C_RHA"/>
    <property type="match status" value="1"/>
</dbReference>
<feature type="domain" description="Helicase C-terminal" evidence="7">
    <location>
        <begin position="659"/>
        <end position="844"/>
    </location>
</feature>
<dbReference type="InterPro" id="IPR011545">
    <property type="entry name" value="DEAD/DEAH_box_helicase_dom"/>
</dbReference>
<evidence type="ECO:0008006" key="10">
    <source>
        <dbReference type="Google" id="ProtNLM"/>
    </source>
</evidence>
<dbReference type="Gene3D" id="1.20.120.1080">
    <property type="match status" value="1"/>
</dbReference>
<dbReference type="GO" id="GO:0003723">
    <property type="term" value="F:RNA binding"/>
    <property type="evidence" value="ECO:0007669"/>
    <property type="project" value="TreeGrafter"/>
</dbReference>
<evidence type="ECO:0000259" key="6">
    <source>
        <dbReference type="PROSITE" id="PS51192"/>
    </source>
</evidence>
<evidence type="ECO:0000313" key="8">
    <source>
        <dbReference type="EMBL" id="CAE7386826.1"/>
    </source>
</evidence>
<dbReference type="SMART" id="SM00487">
    <property type="entry name" value="DEXDc"/>
    <property type="match status" value="1"/>
</dbReference>
<dbReference type="Gene3D" id="3.40.50.300">
    <property type="entry name" value="P-loop containing nucleotide triphosphate hydrolases"/>
    <property type="match status" value="2"/>
</dbReference>
<feature type="domain" description="Helicase ATP-binding" evidence="6">
    <location>
        <begin position="429"/>
        <end position="594"/>
    </location>
</feature>